<organism evidence="2 3">
    <name type="scientific">Haemaphysalis longicornis</name>
    <name type="common">Bush tick</name>
    <dbReference type="NCBI Taxonomy" id="44386"/>
    <lineage>
        <taxon>Eukaryota</taxon>
        <taxon>Metazoa</taxon>
        <taxon>Ecdysozoa</taxon>
        <taxon>Arthropoda</taxon>
        <taxon>Chelicerata</taxon>
        <taxon>Arachnida</taxon>
        <taxon>Acari</taxon>
        <taxon>Parasitiformes</taxon>
        <taxon>Ixodida</taxon>
        <taxon>Ixodoidea</taxon>
        <taxon>Ixodidae</taxon>
        <taxon>Haemaphysalinae</taxon>
        <taxon>Haemaphysalis</taxon>
    </lineage>
</organism>
<keyword evidence="3" id="KW-1185">Reference proteome</keyword>
<sequence length="274" mass="30914">MAARQKDRKQRLPRQKRAGHSFSGKKLLLDPGVQEAPDAPASAGKAKDSAGRGNKRSGIYTRENHREETEGELTMPGASSGRHPPKQLCSQKKREKDMQAKVAAHCALVSSFVSLSATAEFEQRARRLTGRSPPSRCEELGKRIARQNRFGTTSAAGTGRNLLQSPTPRPPLPPEHPARGKLSILRRHIYTPEIRRNAKASPNRRGRAAFRAMHQPTREEPQEHWSSCRRCLKLFHEDAIPPSVYPHLRRQRAYTQQTAENKRCSSEQFILTRR</sequence>
<dbReference type="Proteomes" id="UP000821853">
    <property type="component" value="Chromosome 1"/>
</dbReference>
<feature type="compositionally biased region" description="Basic residues" evidence="1">
    <location>
        <begin position="1"/>
        <end position="19"/>
    </location>
</feature>
<evidence type="ECO:0000313" key="2">
    <source>
        <dbReference type="EMBL" id="KAH9361761.1"/>
    </source>
</evidence>
<reference evidence="2 3" key="1">
    <citation type="journal article" date="2020" name="Cell">
        <title>Large-Scale Comparative Analyses of Tick Genomes Elucidate Their Genetic Diversity and Vector Capacities.</title>
        <authorList>
            <consortium name="Tick Genome and Microbiome Consortium (TIGMIC)"/>
            <person name="Jia N."/>
            <person name="Wang J."/>
            <person name="Shi W."/>
            <person name="Du L."/>
            <person name="Sun Y."/>
            <person name="Zhan W."/>
            <person name="Jiang J.F."/>
            <person name="Wang Q."/>
            <person name="Zhang B."/>
            <person name="Ji P."/>
            <person name="Bell-Sakyi L."/>
            <person name="Cui X.M."/>
            <person name="Yuan T.T."/>
            <person name="Jiang B.G."/>
            <person name="Yang W.F."/>
            <person name="Lam T.T."/>
            <person name="Chang Q.C."/>
            <person name="Ding S.J."/>
            <person name="Wang X.J."/>
            <person name="Zhu J.G."/>
            <person name="Ruan X.D."/>
            <person name="Zhao L."/>
            <person name="Wei J.T."/>
            <person name="Ye R.Z."/>
            <person name="Que T.C."/>
            <person name="Du C.H."/>
            <person name="Zhou Y.H."/>
            <person name="Cheng J.X."/>
            <person name="Dai P.F."/>
            <person name="Guo W.B."/>
            <person name="Han X.H."/>
            <person name="Huang E.J."/>
            <person name="Li L.F."/>
            <person name="Wei W."/>
            <person name="Gao Y.C."/>
            <person name="Liu J.Z."/>
            <person name="Shao H.Z."/>
            <person name="Wang X."/>
            <person name="Wang C.C."/>
            <person name="Yang T.C."/>
            <person name="Huo Q.B."/>
            <person name="Li W."/>
            <person name="Chen H.Y."/>
            <person name="Chen S.E."/>
            <person name="Zhou L.G."/>
            <person name="Ni X.B."/>
            <person name="Tian J.H."/>
            <person name="Sheng Y."/>
            <person name="Liu T."/>
            <person name="Pan Y.S."/>
            <person name="Xia L.Y."/>
            <person name="Li J."/>
            <person name="Zhao F."/>
            <person name="Cao W.C."/>
        </authorList>
    </citation>
    <scope>NUCLEOTIDE SEQUENCE [LARGE SCALE GENOMIC DNA]</scope>
    <source>
        <strain evidence="2">HaeL-2018</strain>
    </source>
</reference>
<comment type="caution">
    <text evidence="2">The sequence shown here is derived from an EMBL/GenBank/DDBJ whole genome shotgun (WGS) entry which is preliminary data.</text>
</comment>
<evidence type="ECO:0000313" key="3">
    <source>
        <dbReference type="Proteomes" id="UP000821853"/>
    </source>
</evidence>
<feature type="compositionally biased region" description="Polar residues" evidence="1">
    <location>
        <begin position="150"/>
        <end position="165"/>
    </location>
</feature>
<protein>
    <submittedName>
        <fullName evidence="2">Uncharacterized protein</fullName>
    </submittedName>
</protein>
<dbReference type="VEuPathDB" id="VectorBase:HLOH_041067"/>
<proteinExistence type="predicted"/>
<feature type="region of interest" description="Disordered" evidence="1">
    <location>
        <begin position="1"/>
        <end position="98"/>
    </location>
</feature>
<evidence type="ECO:0000256" key="1">
    <source>
        <dbReference type="SAM" id="MobiDB-lite"/>
    </source>
</evidence>
<dbReference type="EMBL" id="JABSTR010000001">
    <property type="protein sequence ID" value="KAH9361761.1"/>
    <property type="molecule type" value="Genomic_DNA"/>
</dbReference>
<gene>
    <name evidence="2" type="ORF">HPB48_005086</name>
</gene>
<name>A0A9J6FHB9_HAELO</name>
<dbReference type="AlphaFoldDB" id="A0A9J6FHB9"/>
<accession>A0A9J6FHB9</accession>
<feature type="region of interest" description="Disordered" evidence="1">
    <location>
        <begin position="150"/>
        <end position="179"/>
    </location>
</feature>